<evidence type="ECO:0000256" key="1">
    <source>
        <dbReference type="SAM" id="Phobius"/>
    </source>
</evidence>
<proteinExistence type="predicted"/>
<keyword evidence="1" id="KW-0472">Membrane</keyword>
<evidence type="ECO:0000313" key="2">
    <source>
        <dbReference type="EMBL" id="MBX11882.1"/>
    </source>
</evidence>
<name>A0A2P2L1N6_RHIMU</name>
<sequence>MKMQGLHLVQSTENPSHKLTLLVITGAVISIFSPSDLVLRVITGVVISIFSFIVFKQVLSQDIERL</sequence>
<accession>A0A2P2L1N6</accession>
<dbReference type="EMBL" id="GGEC01031398">
    <property type="protein sequence ID" value="MBX11882.1"/>
    <property type="molecule type" value="Transcribed_RNA"/>
</dbReference>
<reference evidence="2" key="1">
    <citation type="submission" date="2018-02" db="EMBL/GenBank/DDBJ databases">
        <title>Rhizophora mucronata_Transcriptome.</title>
        <authorList>
            <person name="Meera S.P."/>
            <person name="Sreeshan A."/>
            <person name="Augustine A."/>
        </authorList>
    </citation>
    <scope>NUCLEOTIDE SEQUENCE</scope>
    <source>
        <tissue evidence="2">Leaf</tissue>
    </source>
</reference>
<feature type="transmembrane region" description="Helical" evidence="1">
    <location>
        <begin position="37"/>
        <end position="55"/>
    </location>
</feature>
<organism evidence="2">
    <name type="scientific">Rhizophora mucronata</name>
    <name type="common">Asiatic mangrove</name>
    <dbReference type="NCBI Taxonomy" id="61149"/>
    <lineage>
        <taxon>Eukaryota</taxon>
        <taxon>Viridiplantae</taxon>
        <taxon>Streptophyta</taxon>
        <taxon>Embryophyta</taxon>
        <taxon>Tracheophyta</taxon>
        <taxon>Spermatophyta</taxon>
        <taxon>Magnoliopsida</taxon>
        <taxon>eudicotyledons</taxon>
        <taxon>Gunneridae</taxon>
        <taxon>Pentapetalae</taxon>
        <taxon>rosids</taxon>
        <taxon>fabids</taxon>
        <taxon>Malpighiales</taxon>
        <taxon>Rhizophoraceae</taxon>
        <taxon>Rhizophora</taxon>
    </lineage>
</organism>
<keyword evidence="1" id="KW-1133">Transmembrane helix</keyword>
<keyword evidence="1" id="KW-0812">Transmembrane</keyword>
<dbReference type="AlphaFoldDB" id="A0A2P2L1N6"/>
<protein>
    <submittedName>
        <fullName evidence="2">Uncharacterized protein</fullName>
    </submittedName>
</protein>